<reference evidence="1" key="1">
    <citation type="submission" date="2014-09" db="EMBL/GenBank/DDBJ databases">
        <authorList>
            <person name="Magalhaes I.L.F."/>
            <person name="Oliveira U."/>
            <person name="Santos F.R."/>
            <person name="Vidigal T.H.D.A."/>
            <person name="Brescovit A.D."/>
            <person name="Santos A.J."/>
        </authorList>
    </citation>
    <scope>NUCLEOTIDE SEQUENCE</scope>
    <source>
        <tissue evidence="1">Shoot tissue taken approximately 20 cm above the soil surface</tissue>
    </source>
</reference>
<sequence>MALNSSNLSRNASEKFESYRPISITVPKFLGWNEPIASTNSCLNDSLGAILPSPFGR</sequence>
<dbReference type="EMBL" id="GBRH01282669">
    <property type="protein sequence ID" value="JAD15226.1"/>
    <property type="molecule type" value="Transcribed_RNA"/>
</dbReference>
<name>A0A0A8XNW9_ARUDO</name>
<accession>A0A0A8XNW9</accession>
<dbReference type="AlphaFoldDB" id="A0A0A8XNW9"/>
<reference evidence="1" key="2">
    <citation type="journal article" date="2015" name="Data Brief">
        <title>Shoot transcriptome of the giant reed, Arundo donax.</title>
        <authorList>
            <person name="Barrero R.A."/>
            <person name="Guerrero F.D."/>
            <person name="Moolhuijzen P."/>
            <person name="Goolsby J.A."/>
            <person name="Tidwell J."/>
            <person name="Bellgard S.E."/>
            <person name="Bellgard M.I."/>
        </authorList>
    </citation>
    <scope>NUCLEOTIDE SEQUENCE</scope>
    <source>
        <tissue evidence="1">Shoot tissue taken approximately 20 cm above the soil surface</tissue>
    </source>
</reference>
<evidence type="ECO:0000313" key="1">
    <source>
        <dbReference type="EMBL" id="JAD15226.1"/>
    </source>
</evidence>
<protein>
    <submittedName>
        <fullName evidence="1">Uncharacterized protein</fullName>
    </submittedName>
</protein>
<proteinExistence type="predicted"/>
<organism evidence="1">
    <name type="scientific">Arundo donax</name>
    <name type="common">Giant reed</name>
    <name type="synonym">Donax arundinaceus</name>
    <dbReference type="NCBI Taxonomy" id="35708"/>
    <lineage>
        <taxon>Eukaryota</taxon>
        <taxon>Viridiplantae</taxon>
        <taxon>Streptophyta</taxon>
        <taxon>Embryophyta</taxon>
        <taxon>Tracheophyta</taxon>
        <taxon>Spermatophyta</taxon>
        <taxon>Magnoliopsida</taxon>
        <taxon>Liliopsida</taxon>
        <taxon>Poales</taxon>
        <taxon>Poaceae</taxon>
        <taxon>PACMAD clade</taxon>
        <taxon>Arundinoideae</taxon>
        <taxon>Arundineae</taxon>
        <taxon>Arundo</taxon>
    </lineage>
</organism>